<evidence type="ECO:0000313" key="2">
    <source>
        <dbReference type="EMBL" id="OEV19153.1"/>
    </source>
</evidence>
<feature type="region of interest" description="Disordered" evidence="1">
    <location>
        <begin position="84"/>
        <end position="105"/>
    </location>
</feature>
<organism evidence="2 3">
    <name type="scientific">Streptomyces nanshensis</name>
    <dbReference type="NCBI Taxonomy" id="518642"/>
    <lineage>
        <taxon>Bacteria</taxon>
        <taxon>Bacillati</taxon>
        <taxon>Actinomycetota</taxon>
        <taxon>Actinomycetes</taxon>
        <taxon>Kitasatosporales</taxon>
        <taxon>Streptomycetaceae</taxon>
        <taxon>Streptomyces</taxon>
    </lineage>
</organism>
<feature type="region of interest" description="Disordered" evidence="1">
    <location>
        <begin position="1"/>
        <end position="30"/>
    </location>
</feature>
<dbReference type="EMBL" id="LJGZ01000088">
    <property type="protein sequence ID" value="OEV19153.1"/>
    <property type="molecule type" value="Genomic_DNA"/>
</dbReference>
<comment type="caution">
    <text evidence="2">The sequence shown here is derived from an EMBL/GenBank/DDBJ whole genome shotgun (WGS) entry which is preliminary data.</text>
</comment>
<evidence type="ECO:0000313" key="3">
    <source>
        <dbReference type="Proteomes" id="UP000175971"/>
    </source>
</evidence>
<sequence length="105" mass="11365">MLSLSSSGASSPFRARPVLEPERQRIHSTRPVVARARVIRPGTKRTPTSSAVVLRVGHSISGCSRASVARNGIHGPLPTRELVTLPVSQAREPKDMAAPRTPKRR</sequence>
<evidence type="ECO:0000256" key="1">
    <source>
        <dbReference type="SAM" id="MobiDB-lite"/>
    </source>
</evidence>
<feature type="compositionally biased region" description="Low complexity" evidence="1">
    <location>
        <begin position="1"/>
        <end position="11"/>
    </location>
</feature>
<gene>
    <name evidence="2" type="ORF">AN221_19770</name>
</gene>
<dbReference type="AlphaFoldDB" id="A0A1E7LTB0"/>
<dbReference type="Proteomes" id="UP000175971">
    <property type="component" value="Unassembled WGS sequence"/>
</dbReference>
<keyword evidence="3" id="KW-1185">Reference proteome</keyword>
<protein>
    <submittedName>
        <fullName evidence="2">Uncharacterized protein</fullName>
    </submittedName>
</protein>
<accession>A0A1E7LTB0</accession>
<name>A0A1E7LTB0_9ACTN</name>
<proteinExistence type="predicted"/>
<reference evidence="2 3" key="1">
    <citation type="journal article" date="2016" name="Front. Microbiol.">
        <title>Comparative Genomics Analysis of Streptomyces Species Reveals Their Adaptation to the Marine Environment and Their Diversity at the Genomic Level.</title>
        <authorList>
            <person name="Tian X."/>
            <person name="Zhang Z."/>
            <person name="Yang T."/>
            <person name="Chen M."/>
            <person name="Li J."/>
            <person name="Chen F."/>
            <person name="Yang J."/>
            <person name="Li W."/>
            <person name="Zhang B."/>
            <person name="Zhang Z."/>
            <person name="Wu J."/>
            <person name="Zhang C."/>
            <person name="Long L."/>
            <person name="Xiao J."/>
        </authorList>
    </citation>
    <scope>NUCLEOTIDE SEQUENCE [LARGE SCALE GENOMIC DNA]</scope>
    <source>
        <strain evidence="2 3">SCSIO M10372</strain>
    </source>
</reference>